<evidence type="ECO:0000313" key="3">
    <source>
        <dbReference type="Proteomes" id="UP000693946"/>
    </source>
</evidence>
<dbReference type="AlphaFoldDB" id="A0AAV6QPT4"/>
<sequence>MYSANLPQAWKLKPTMNRIDPSFKGLIKTVSVTEEKRTRHTREEGANTSRSLEELTWKRREDTETRRER</sequence>
<evidence type="ECO:0000256" key="1">
    <source>
        <dbReference type="SAM" id="MobiDB-lite"/>
    </source>
</evidence>
<accession>A0AAV6QPT4</accession>
<organism evidence="2 3">
    <name type="scientific">Solea senegalensis</name>
    <name type="common">Senegalese sole</name>
    <dbReference type="NCBI Taxonomy" id="28829"/>
    <lineage>
        <taxon>Eukaryota</taxon>
        <taxon>Metazoa</taxon>
        <taxon>Chordata</taxon>
        <taxon>Craniata</taxon>
        <taxon>Vertebrata</taxon>
        <taxon>Euteleostomi</taxon>
        <taxon>Actinopterygii</taxon>
        <taxon>Neopterygii</taxon>
        <taxon>Teleostei</taxon>
        <taxon>Neoteleostei</taxon>
        <taxon>Acanthomorphata</taxon>
        <taxon>Carangaria</taxon>
        <taxon>Pleuronectiformes</taxon>
        <taxon>Pleuronectoidei</taxon>
        <taxon>Soleidae</taxon>
        <taxon>Solea</taxon>
    </lineage>
</organism>
<keyword evidence="3" id="KW-1185">Reference proteome</keyword>
<comment type="caution">
    <text evidence="2">The sequence shown here is derived from an EMBL/GenBank/DDBJ whole genome shotgun (WGS) entry which is preliminary data.</text>
</comment>
<gene>
    <name evidence="2" type="ORF">JOB18_045018</name>
</gene>
<reference evidence="2 3" key="1">
    <citation type="journal article" date="2021" name="Sci. Rep.">
        <title>Chromosome anchoring in Senegalese sole (Solea senegalensis) reveals sex-associated markers and genome rearrangements in flatfish.</title>
        <authorList>
            <person name="Guerrero-Cozar I."/>
            <person name="Gomez-Garrido J."/>
            <person name="Berbel C."/>
            <person name="Martinez-Blanch J.F."/>
            <person name="Alioto T."/>
            <person name="Claros M.G."/>
            <person name="Gagnaire P.A."/>
            <person name="Manchado M."/>
        </authorList>
    </citation>
    <scope>NUCLEOTIDE SEQUENCE [LARGE SCALE GENOMIC DNA]</scope>
    <source>
        <strain evidence="2">Sse05_10M</strain>
    </source>
</reference>
<protein>
    <submittedName>
        <fullName evidence="2">Uncharacterized protein</fullName>
    </submittedName>
</protein>
<evidence type="ECO:0000313" key="2">
    <source>
        <dbReference type="EMBL" id="KAG7495158.1"/>
    </source>
</evidence>
<proteinExistence type="predicted"/>
<feature type="region of interest" description="Disordered" evidence="1">
    <location>
        <begin position="34"/>
        <end position="69"/>
    </location>
</feature>
<dbReference type="EMBL" id="JAGKHQ010000016">
    <property type="protein sequence ID" value="KAG7495158.1"/>
    <property type="molecule type" value="Genomic_DNA"/>
</dbReference>
<name>A0AAV6QPT4_SOLSE</name>
<dbReference type="Proteomes" id="UP000693946">
    <property type="component" value="Linkage Group LG4"/>
</dbReference>